<protein>
    <submittedName>
        <fullName evidence="1">Uncharacterized protein</fullName>
    </submittedName>
</protein>
<sequence>MYAKTLTILKKRQTARPLPAVPSELS</sequence>
<evidence type="ECO:0000313" key="1">
    <source>
        <dbReference type="EMBL" id="SOZ73121.1"/>
    </source>
</evidence>
<proteinExistence type="predicted"/>
<accession>A0A976B2V4</accession>
<dbReference type="AlphaFoldDB" id="A0A976B2V4"/>
<gene>
    <name evidence="1" type="ORF">CBM2613_B50256</name>
</gene>
<reference evidence="1 2" key="1">
    <citation type="submission" date="2018-01" db="EMBL/GenBank/DDBJ databases">
        <authorList>
            <person name="Clerissi C."/>
        </authorList>
    </citation>
    <scope>NUCLEOTIDE SEQUENCE [LARGE SCALE GENOMIC DNA]</scope>
    <source>
        <strain evidence="1">Cupriavidus taiwanensis STM 8556</strain>
    </source>
</reference>
<evidence type="ECO:0000313" key="2">
    <source>
        <dbReference type="Proteomes" id="UP000256952"/>
    </source>
</evidence>
<name>A0A976B2V4_9BURK</name>
<organism evidence="1 2">
    <name type="scientific">Cupriavidus taiwanensis</name>
    <dbReference type="NCBI Taxonomy" id="164546"/>
    <lineage>
        <taxon>Bacteria</taxon>
        <taxon>Pseudomonadati</taxon>
        <taxon>Pseudomonadota</taxon>
        <taxon>Betaproteobacteria</taxon>
        <taxon>Burkholderiales</taxon>
        <taxon>Burkholderiaceae</taxon>
        <taxon>Cupriavidus</taxon>
    </lineage>
</organism>
<comment type="caution">
    <text evidence="1">The sequence shown here is derived from an EMBL/GenBank/DDBJ whole genome shotgun (WGS) entry which is preliminary data.</text>
</comment>
<dbReference type="Proteomes" id="UP000256952">
    <property type="component" value="Chromosome CBM2613_b"/>
</dbReference>
<dbReference type="EMBL" id="OFTH01000047">
    <property type="protein sequence ID" value="SOZ73121.1"/>
    <property type="molecule type" value="Genomic_DNA"/>
</dbReference>